<accession>A0A1H1QUA8</accession>
<dbReference type="Proteomes" id="UP000182237">
    <property type="component" value="Chromosome I"/>
</dbReference>
<name>A0A1H1QUA8_9CORY</name>
<dbReference type="STRING" id="1203190.GCA_000312345_01331"/>
<evidence type="ECO:0000313" key="2">
    <source>
        <dbReference type="Proteomes" id="UP000182237"/>
    </source>
</evidence>
<dbReference type="OrthoDB" id="4427708at2"/>
<gene>
    <name evidence="1" type="ORF">SAMN04488539_1342</name>
</gene>
<dbReference type="AlphaFoldDB" id="A0A1H1QUA8"/>
<evidence type="ECO:0000313" key="1">
    <source>
        <dbReference type="EMBL" id="SDS27034.1"/>
    </source>
</evidence>
<dbReference type="eggNOG" id="ENOG5030RNT">
    <property type="taxonomic scope" value="Bacteria"/>
</dbReference>
<organism evidence="1 2">
    <name type="scientific">Corynebacterium timonense</name>
    <dbReference type="NCBI Taxonomy" id="441500"/>
    <lineage>
        <taxon>Bacteria</taxon>
        <taxon>Bacillati</taxon>
        <taxon>Actinomycetota</taxon>
        <taxon>Actinomycetes</taxon>
        <taxon>Mycobacteriales</taxon>
        <taxon>Corynebacteriaceae</taxon>
        <taxon>Corynebacterium</taxon>
    </lineage>
</organism>
<dbReference type="EMBL" id="LT629765">
    <property type="protein sequence ID" value="SDS27034.1"/>
    <property type="molecule type" value="Genomic_DNA"/>
</dbReference>
<protein>
    <submittedName>
        <fullName evidence="1">Uncharacterized protein</fullName>
    </submittedName>
</protein>
<reference evidence="1 2" key="1">
    <citation type="submission" date="2016-10" db="EMBL/GenBank/DDBJ databases">
        <authorList>
            <person name="de Groot N.N."/>
        </authorList>
    </citation>
    <scope>NUCLEOTIDE SEQUENCE [LARGE SCALE GENOMIC DNA]</scope>
    <source>
        <strain evidence="1 2">DSM 45434</strain>
    </source>
</reference>
<keyword evidence="2" id="KW-1185">Reference proteome</keyword>
<sequence length="130" mass="13896">MGFMDRLSSLFGGGARLVDYPEEYRSVEVPTLRVHTANFSPDTEETLVIITLASLDPLSLLDAPLRLTSGSERPVTFVPVRTPNDPALDPTLGWIIPVTPETAAEIEALPPGPGAHALSTLHVGLVIEEA</sequence>
<proteinExistence type="predicted"/>